<dbReference type="RefSeq" id="WP_001222938.1">
    <property type="nucleotide sequence ID" value="NZ_AHNR02000046.1"/>
</dbReference>
<reference evidence="1 2" key="1">
    <citation type="submission" date="2012-10" db="EMBL/GenBank/DDBJ databases">
        <authorList>
            <person name="Harkins D.M."/>
            <person name="Durkin A.S."/>
            <person name="Brinkac L.M."/>
            <person name="Haft D.H."/>
            <person name="Selengut J.D."/>
            <person name="Sanka R."/>
            <person name="DePew J."/>
            <person name="Purushe J."/>
            <person name="Chanthongthip A."/>
            <person name="Lattana O."/>
            <person name="Phetsouvanh R."/>
            <person name="Newton P.N."/>
            <person name="Vinetz J.M."/>
            <person name="Sutton G.G."/>
            <person name="Nierman W.C."/>
            <person name="Fouts D.E."/>
        </authorList>
    </citation>
    <scope>NUCLEOTIDE SEQUENCE [LARGE SCALE GENOMIC DNA]</scope>
    <source>
        <strain evidence="1 2">UI 12758</strain>
    </source>
</reference>
<dbReference type="EMBL" id="AHNR02000046">
    <property type="protein sequence ID" value="EKR54256.1"/>
    <property type="molecule type" value="Genomic_DNA"/>
</dbReference>
<evidence type="ECO:0000313" key="1">
    <source>
        <dbReference type="EMBL" id="EKR54256.1"/>
    </source>
</evidence>
<sequence length="70" mass="8108">MRISPGYKIQNKKSFRDKAQLLEPLPKSVKESLGPESILCFLLPILLKRILGNPILLTPLYKYRKIKDQN</sequence>
<gene>
    <name evidence="1" type="ORF">LEP1GSC105_3964</name>
</gene>
<accession>A0A0E2D2P7</accession>
<dbReference type="Proteomes" id="UP000001340">
    <property type="component" value="Unassembled WGS sequence"/>
</dbReference>
<protein>
    <submittedName>
        <fullName evidence="1">Uncharacterized protein</fullName>
    </submittedName>
</protein>
<organism evidence="1 2">
    <name type="scientific">Leptospira interrogans str. UI 12758</name>
    <dbReference type="NCBI Taxonomy" id="1049938"/>
    <lineage>
        <taxon>Bacteria</taxon>
        <taxon>Pseudomonadati</taxon>
        <taxon>Spirochaetota</taxon>
        <taxon>Spirochaetia</taxon>
        <taxon>Leptospirales</taxon>
        <taxon>Leptospiraceae</taxon>
        <taxon>Leptospira</taxon>
    </lineage>
</organism>
<comment type="caution">
    <text evidence="1">The sequence shown here is derived from an EMBL/GenBank/DDBJ whole genome shotgun (WGS) entry which is preliminary data.</text>
</comment>
<proteinExistence type="predicted"/>
<name>A0A0E2D2P7_LEPIR</name>
<evidence type="ECO:0000313" key="2">
    <source>
        <dbReference type="Proteomes" id="UP000001340"/>
    </source>
</evidence>
<dbReference type="AlphaFoldDB" id="A0A0E2D2P7"/>